<feature type="region of interest" description="Disordered" evidence="1">
    <location>
        <begin position="1"/>
        <end position="39"/>
    </location>
</feature>
<evidence type="ECO:0000313" key="3">
    <source>
        <dbReference type="EMBL" id="ASU85989.1"/>
    </source>
</evidence>
<protein>
    <submittedName>
        <fullName evidence="3">Uncharacterized protein</fullName>
    </submittedName>
</protein>
<evidence type="ECO:0000313" key="4">
    <source>
        <dbReference type="Proteomes" id="UP000215005"/>
    </source>
</evidence>
<evidence type="ECO:0000256" key="2">
    <source>
        <dbReference type="SAM" id="Phobius"/>
    </source>
</evidence>
<evidence type="ECO:0000256" key="1">
    <source>
        <dbReference type="SAM" id="MobiDB-lite"/>
    </source>
</evidence>
<organism evidence="3 4">
    <name type="scientific">Nocardiopsis gilva YIM 90087</name>
    <dbReference type="NCBI Taxonomy" id="1235441"/>
    <lineage>
        <taxon>Bacteria</taxon>
        <taxon>Bacillati</taxon>
        <taxon>Actinomycetota</taxon>
        <taxon>Actinomycetes</taxon>
        <taxon>Streptosporangiales</taxon>
        <taxon>Nocardiopsidaceae</taxon>
        <taxon>Nocardiopsis</taxon>
    </lineage>
</organism>
<feature type="compositionally biased region" description="Basic and acidic residues" evidence="1">
    <location>
        <begin position="23"/>
        <end position="39"/>
    </location>
</feature>
<dbReference type="KEGG" id="ngv:CDO52_02730"/>
<gene>
    <name evidence="3" type="ORF">CDO52_02730</name>
</gene>
<keyword evidence="4" id="KW-1185">Reference proteome</keyword>
<feature type="transmembrane region" description="Helical" evidence="2">
    <location>
        <begin position="46"/>
        <end position="67"/>
    </location>
</feature>
<reference evidence="3 4" key="1">
    <citation type="submission" date="2017-08" db="EMBL/GenBank/DDBJ databases">
        <title>The complete genome sequence of Nocardiopsis gilva YIM 90087.</title>
        <authorList>
            <person name="Yin M."/>
            <person name="Tang S."/>
        </authorList>
    </citation>
    <scope>NUCLEOTIDE SEQUENCE [LARGE SCALE GENOMIC DNA]</scope>
    <source>
        <strain evidence="3 4">YIM 90087</strain>
    </source>
</reference>
<sequence>MVSSRRPKSTAPSGKAPGKAQRKREAAQKVATMRKEQARQERRRRILLVGAMAVIAVVLVGLAGWGLTKLPSGQKEQVALPEAATGQGTAMPPWPLPDDPVSLAENVGLRVAPMEGTSKHFHAHLDVIVNGEAVTVPANLGIHPSGNAMSELHTHDERGVLHVEAPTADKRYTLGQIFAEWDVLLDKDTLGGLEADEENTLRAYVDGELHEGDPAAIELTKHRQIALVYGPKDADVDVPAEYEFRPGE</sequence>
<keyword evidence="2" id="KW-0472">Membrane</keyword>
<name>A0A223SDA0_9ACTN</name>
<keyword evidence="2" id="KW-1133">Transmembrane helix</keyword>
<accession>A0A223SDA0</accession>
<dbReference type="EMBL" id="CP022753">
    <property type="protein sequence ID" value="ASU85989.1"/>
    <property type="molecule type" value="Genomic_DNA"/>
</dbReference>
<dbReference type="AlphaFoldDB" id="A0A223SDA0"/>
<keyword evidence="2" id="KW-0812">Transmembrane</keyword>
<dbReference type="OrthoDB" id="8988083at2"/>
<proteinExistence type="predicted"/>
<dbReference type="Proteomes" id="UP000215005">
    <property type="component" value="Chromosome"/>
</dbReference>